<dbReference type="PANTHER" id="PTHR42813">
    <property type="entry name" value="ZINC-TYPE ALCOHOL DEHYDROGENASE-LIKE"/>
    <property type="match status" value="1"/>
</dbReference>
<evidence type="ECO:0000259" key="5">
    <source>
        <dbReference type="Pfam" id="PF00107"/>
    </source>
</evidence>
<protein>
    <submittedName>
        <fullName evidence="6">Zinc-binding dehydrogenase</fullName>
    </submittedName>
</protein>
<keyword evidence="4" id="KW-0862">Zinc</keyword>
<comment type="caution">
    <text evidence="6">The sequence shown here is derived from an EMBL/GenBank/DDBJ whole genome shotgun (WGS) entry which is preliminary data.</text>
</comment>
<evidence type="ECO:0000256" key="4">
    <source>
        <dbReference type="ARBA" id="ARBA00022833"/>
    </source>
</evidence>
<comment type="similarity">
    <text evidence="2">Belongs to the zinc-containing alcohol dehydrogenase family.</text>
</comment>
<feature type="domain" description="Alcohol dehydrogenase-like C-terminal" evidence="5">
    <location>
        <begin position="32"/>
        <end position="133"/>
    </location>
</feature>
<comment type="cofactor">
    <cofactor evidence="1">
        <name>Zn(2+)</name>
        <dbReference type="ChEBI" id="CHEBI:29105"/>
    </cofactor>
</comment>
<evidence type="ECO:0000313" key="7">
    <source>
        <dbReference type="Proteomes" id="UP000295169"/>
    </source>
</evidence>
<dbReference type="PANTHER" id="PTHR42813:SF4">
    <property type="entry name" value="NADP-DEPENDENT ISOPROPANOL DEHYDROGENASE"/>
    <property type="match status" value="1"/>
</dbReference>
<proteinExistence type="inferred from homology"/>
<sequence length="173" mass="18673">MHILKGEYVPVPDGLSDEQVLMYPDIMSIGFAGADVTLNFREVDVVEELLKLTGGRGVDATIEALGTQTTFESVESALRVLKPGGTLSSLGVYSSDLSIPLGAFHAGLGDNRIVTSLCPGGKERMRRLLNVVASGRVDLKPLVTHHYRLDDIEAAYDLFAHQRDGVLKVAIKP</sequence>
<dbReference type="EMBL" id="SMMU01000002">
    <property type="protein sequence ID" value="TCL34241.1"/>
    <property type="molecule type" value="Genomic_DNA"/>
</dbReference>
<evidence type="ECO:0000256" key="1">
    <source>
        <dbReference type="ARBA" id="ARBA00001947"/>
    </source>
</evidence>
<gene>
    <name evidence="6" type="ORF">EV691_102223</name>
</gene>
<dbReference type="AlphaFoldDB" id="A0A4R1PRJ9"/>
<organism evidence="6 7">
    <name type="scientific">Azotobacter chroococcum</name>
    <dbReference type="NCBI Taxonomy" id="353"/>
    <lineage>
        <taxon>Bacteria</taxon>
        <taxon>Pseudomonadati</taxon>
        <taxon>Pseudomonadota</taxon>
        <taxon>Gammaproteobacteria</taxon>
        <taxon>Pseudomonadales</taxon>
        <taxon>Pseudomonadaceae</taxon>
        <taxon>Azotobacter</taxon>
    </lineage>
</organism>
<dbReference type="InterPro" id="IPR036291">
    <property type="entry name" value="NAD(P)-bd_dom_sf"/>
</dbReference>
<dbReference type="Proteomes" id="UP000295169">
    <property type="component" value="Unassembled WGS sequence"/>
</dbReference>
<evidence type="ECO:0000256" key="3">
    <source>
        <dbReference type="ARBA" id="ARBA00022723"/>
    </source>
</evidence>
<reference evidence="6 7" key="1">
    <citation type="submission" date="2019-03" db="EMBL/GenBank/DDBJ databases">
        <title>Genomic Encyclopedia of Type Strains, Phase IV (KMG-IV): sequencing the most valuable type-strain genomes for metagenomic binning, comparative biology and taxonomic classification.</title>
        <authorList>
            <person name="Goeker M."/>
        </authorList>
    </citation>
    <scope>NUCLEOTIDE SEQUENCE [LARGE SCALE GENOMIC DNA]</scope>
    <source>
        <strain evidence="6 7">DSM 2286</strain>
    </source>
</reference>
<dbReference type="Pfam" id="PF00107">
    <property type="entry name" value="ADH_zinc_N"/>
    <property type="match status" value="1"/>
</dbReference>
<name>A0A4R1PRJ9_9GAMM</name>
<dbReference type="Gene3D" id="3.40.50.720">
    <property type="entry name" value="NAD(P)-binding Rossmann-like Domain"/>
    <property type="match status" value="1"/>
</dbReference>
<dbReference type="SUPFAM" id="SSF51735">
    <property type="entry name" value="NAD(P)-binding Rossmann-fold domains"/>
    <property type="match status" value="1"/>
</dbReference>
<dbReference type="Gene3D" id="3.90.180.10">
    <property type="entry name" value="Medium-chain alcohol dehydrogenases, catalytic domain"/>
    <property type="match status" value="1"/>
</dbReference>
<accession>A0A4R1PRJ9</accession>
<keyword evidence="3" id="KW-0479">Metal-binding</keyword>
<dbReference type="GO" id="GO:0046872">
    <property type="term" value="F:metal ion binding"/>
    <property type="evidence" value="ECO:0007669"/>
    <property type="project" value="UniProtKB-KW"/>
</dbReference>
<dbReference type="InterPro" id="IPR013149">
    <property type="entry name" value="ADH-like_C"/>
</dbReference>
<evidence type="ECO:0000313" key="6">
    <source>
        <dbReference type="EMBL" id="TCL34241.1"/>
    </source>
</evidence>
<evidence type="ECO:0000256" key="2">
    <source>
        <dbReference type="ARBA" id="ARBA00008072"/>
    </source>
</evidence>